<dbReference type="CDD" id="cd00067">
    <property type="entry name" value="GAL4"/>
    <property type="match status" value="1"/>
</dbReference>
<accession>A0A225AWS1</accession>
<dbReference type="PANTHER" id="PTHR46910">
    <property type="entry name" value="TRANSCRIPTION FACTOR PDR1"/>
    <property type="match status" value="1"/>
</dbReference>
<evidence type="ECO:0000256" key="6">
    <source>
        <dbReference type="SAM" id="MobiDB-lite"/>
    </source>
</evidence>
<protein>
    <recommendedName>
        <fullName evidence="7">Zn(2)-C6 fungal-type domain-containing protein</fullName>
    </recommendedName>
</protein>
<evidence type="ECO:0000313" key="9">
    <source>
        <dbReference type="Proteomes" id="UP000214365"/>
    </source>
</evidence>
<reference evidence="8 9" key="1">
    <citation type="submission" date="2015-06" db="EMBL/GenBank/DDBJ databases">
        <title>Talaromyces atroroseus IBT 11181 draft genome.</title>
        <authorList>
            <person name="Rasmussen K.B."/>
            <person name="Rasmussen S."/>
            <person name="Petersen B."/>
            <person name="Sicheritz-Ponten T."/>
            <person name="Mortensen U.H."/>
            <person name="Thrane U."/>
        </authorList>
    </citation>
    <scope>NUCLEOTIDE SEQUENCE [LARGE SCALE GENOMIC DNA]</scope>
    <source>
        <strain evidence="8 9">IBT 11181</strain>
    </source>
</reference>
<dbReference type="RefSeq" id="XP_020121889.1">
    <property type="nucleotide sequence ID" value="XM_020264513.1"/>
</dbReference>
<dbReference type="SMART" id="SM00066">
    <property type="entry name" value="GAL4"/>
    <property type="match status" value="1"/>
</dbReference>
<dbReference type="GO" id="GO:0000981">
    <property type="term" value="F:DNA-binding transcription factor activity, RNA polymerase II-specific"/>
    <property type="evidence" value="ECO:0007669"/>
    <property type="project" value="InterPro"/>
</dbReference>
<dbReference type="Proteomes" id="UP000214365">
    <property type="component" value="Unassembled WGS sequence"/>
</dbReference>
<feature type="compositionally biased region" description="Acidic residues" evidence="6">
    <location>
        <begin position="637"/>
        <end position="652"/>
    </location>
</feature>
<dbReference type="InterPro" id="IPR036864">
    <property type="entry name" value="Zn2-C6_fun-type_DNA-bd_sf"/>
</dbReference>
<keyword evidence="2" id="KW-0805">Transcription regulation</keyword>
<sequence>MEHNSRRRHRPRVAKEKRKRAEQACERCRRRKSRCVVPNSDATSAACSRCASSRQRCSLMSTESARDPDVVRLLKYRDRAEPVRRPAQAMPTETQHKTIDITAAGSTSDVSPEDAASLDLDWSNAQGDFIPRIREAMFLSPGHRDPIRLYEGNASPLGSTPELHIDQRLLRNTVKVFPPKQVADFLVSTCIEFASDSFFYFHQTAFRRDLDSIYASHDDQPLNCSCVVISLMVFALGSQFAHLASKPSPTPRPDLSYDPGVTFVDSIHPLVPNLIQVPSITSVQVFFLMAIYFLPSDARNQSYFYMGLALRIAISLGMHRRSTMKYCADPRSAEISNRLWWSLYSMERLVSVKIGRPGFIREDEVDAPLPTALPALDEVQINNNIHHQIANASLTRILSRLVQKINLAFISQTQTASRSLEVFKNELHHWQEQLPPTLALENLLSKGQEMKSPRAVAHLHQNYHIAWIIMCRIPLLRIVRGRLKRVLVDTSFNEPTDPTTIEHGRLCVRAAKEVLQLFELLWAKERLAPFSFTDFHGCSTATTIILLAGILERDSEYNRWVDFGLASLRFIAAENRMARVGVQCVEHFQAIADEAVMKMQHRLRRPPDLVSSETGSGYDSWLQWLAETGQAGPNEEQSGDDNDNDCDDEGENENDKTPSQYDTVESVTGRAEVHGSSVLQPTTEYMDAISSTSHDPDSEAPATLPTMMGWTDAPLTSAYDDPFILGLTGLDVMNFSNWNDL</sequence>
<dbReference type="GO" id="GO:0003677">
    <property type="term" value="F:DNA binding"/>
    <property type="evidence" value="ECO:0007669"/>
    <property type="project" value="UniProtKB-KW"/>
</dbReference>
<feature type="compositionally biased region" description="Polar residues" evidence="6">
    <location>
        <begin position="657"/>
        <end position="666"/>
    </location>
</feature>
<gene>
    <name evidence="8" type="ORF">UA08_02468</name>
</gene>
<evidence type="ECO:0000256" key="4">
    <source>
        <dbReference type="ARBA" id="ARBA00023163"/>
    </source>
</evidence>
<keyword evidence="5" id="KW-0539">Nucleus</keyword>
<evidence type="ECO:0000313" key="8">
    <source>
        <dbReference type="EMBL" id="OKL61768.1"/>
    </source>
</evidence>
<feature type="compositionally biased region" description="Basic residues" evidence="6">
    <location>
        <begin position="1"/>
        <end position="18"/>
    </location>
</feature>
<dbReference type="SUPFAM" id="SSF57701">
    <property type="entry name" value="Zn2/Cys6 DNA-binding domain"/>
    <property type="match status" value="1"/>
</dbReference>
<keyword evidence="4" id="KW-0804">Transcription</keyword>
<evidence type="ECO:0000256" key="2">
    <source>
        <dbReference type="ARBA" id="ARBA00023015"/>
    </source>
</evidence>
<dbReference type="OrthoDB" id="2283488at2759"/>
<evidence type="ECO:0000256" key="1">
    <source>
        <dbReference type="ARBA" id="ARBA00022723"/>
    </source>
</evidence>
<keyword evidence="9" id="KW-1185">Reference proteome</keyword>
<evidence type="ECO:0000259" key="7">
    <source>
        <dbReference type="PROSITE" id="PS50048"/>
    </source>
</evidence>
<dbReference type="GO" id="GO:0006351">
    <property type="term" value="P:DNA-templated transcription"/>
    <property type="evidence" value="ECO:0007669"/>
    <property type="project" value="InterPro"/>
</dbReference>
<feature type="region of interest" description="Disordered" evidence="6">
    <location>
        <begin position="631"/>
        <end position="674"/>
    </location>
</feature>
<dbReference type="STRING" id="1441469.A0A225AWS1"/>
<proteinExistence type="predicted"/>
<dbReference type="PROSITE" id="PS50048">
    <property type="entry name" value="ZN2_CY6_FUNGAL_2"/>
    <property type="match status" value="1"/>
</dbReference>
<keyword evidence="1" id="KW-0479">Metal-binding</keyword>
<feature type="domain" description="Zn(2)-C6 fungal-type" evidence="7">
    <location>
        <begin position="24"/>
        <end position="59"/>
    </location>
</feature>
<dbReference type="GO" id="GO:0008270">
    <property type="term" value="F:zinc ion binding"/>
    <property type="evidence" value="ECO:0007669"/>
    <property type="project" value="InterPro"/>
</dbReference>
<dbReference type="InterPro" id="IPR001138">
    <property type="entry name" value="Zn2Cys6_DnaBD"/>
</dbReference>
<feature type="region of interest" description="Disordered" evidence="6">
    <location>
        <begin position="1"/>
        <end position="23"/>
    </location>
</feature>
<dbReference type="InterPro" id="IPR007219">
    <property type="entry name" value="XnlR_reg_dom"/>
</dbReference>
<name>A0A225AWS1_TALAT</name>
<evidence type="ECO:0000256" key="5">
    <source>
        <dbReference type="ARBA" id="ARBA00023242"/>
    </source>
</evidence>
<keyword evidence="3" id="KW-0238">DNA-binding</keyword>
<dbReference type="Pfam" id="PF04082">
    <property type="entry name" value="Fungal_trans"/>
    <property type="match status" value="1"/>
</dbReference>
<dbReference type="CDD" id="cd12148">
    <property type="entry name" value="fungal_TF_MHR"/>
    <property type="match status" value="1"/>
</dbReference>
<dbReference type="PROSITE" id="PS00463">
    <property type="entry name" value="ZN2_CY6_FUNGAL_1"/>
    <property type="match status" value="1"/>
</dbReference>
<dbReference type="Gene3D" id="4.10.240.10">
    <property type="entry name" value="Zn(2)-C6 fungal-type DNA-binding domain"/>
    <property type="match status" value="1"/>
</dbReference>
<organism evidence="8 9">
    <name type="scientific">Talaromyces atroroseus</name>
    <dbReference type="NCBI Taxonomy" id="1441469"/>
    <lineage>
        <taxon>Eukaryota</taxon>
        <taxon>Fungi</taxon>
        <taxon>Dikarya</taxon>
        <taxon>Ascomycota</taxon>
        <taxon>Pezizomycotina</taxon>
        <taxon>Eurotiomycetes</taxon>
        <taxon>Eurotiomycetidae</taxon>
        <taxon>Eurotiales</taxon>
        <taxon>Trichocomaceae</taxon>
        <taxon>Talaromyces</taxon>
        <taxon>Talaromyces sect. Trachyspermi</taxon>
    </lineage>
</organism>
<dbReference type="InterPro" id="IPR050987">
    <property type="entry name" value="AtrR-like"/>
</dbReference>
<dbReference type="PANTHER" id="PTHR46910:SF23">
    <property type="entry name" value="THIAMINE REPRESSIBLE GENES REGULATORY PROTEIN THI1"/>
    <property type="match status" value="1"/>
</dbReference>
<dbReference type="EMBL" id="LFMY01000003">
    <property type="protein sequence ID" value="OKL61768.1"/>
    <property type="molecule type" value="Genomic_DNA"/>
</dbReference>
<comment type="caution">
    <text evidence="8">The sequence shown here is derived from an EMBL/GenBank/DDBJ whole genome shotgun (WGS) entry which is preliminary data.</text>
</comment>
<dbReference type="GeneID" id="31002223"/>
<dbReference type="SMART" id="SM00906">
    <property type="entry name" value="Fungal_trans"/>
    <property type="match status" value="1"/>
</dbReference>
<evidence type="ECO:0000256" key="3">
    <source>
        <dbReference type="ARBA" id="ARBA00023125"/>
    </source>
</evidence>
<dbReference type="AlphaFoldDB" id="A0A225AWS1"/>